<dbReference type="EMBL" id="JBHTAA010000001">
    <property type="protein sequence ID" value="MFC7202998.1"/>
    <property type="molecule type" value="Genomic_DNA"/>
</dbReference>
<feature type="compositionally biased region" description="Basic and acidic residues" evidence="1">
    <location>
        <begin position="246"/>
        <end position="255"/>
    </location>
</feature>
<organism evidence="2 3">
    <name type="scientific">Haloferax namakaokahaiae</name>
    <dbReference type="NCBI Taxonomy" id="1748331"/>
    <lineage>
        <taxon>Archaea</taxon>
        <taxon>Methanobacteriati</taxon>
        <taxon>Methanobacteriota</taxon>
        <taxon>Stenosarchaea group</taxon>
        <taxon>Halobacteria</taxon>
        <taxon>Halobacteriales</taxon>
        <taxon>Haloferacaceae</taxon>
        <taxon>Haloferax</taxon>
    </lineage>
</organism>
<feature type="region of interest" description="Disordered" evidence="1">
    <location>
        <begin position="246"/>
        <end position="267"/>
    </location>
</feature>
<evidence type="ECO:0000313" key="3">
    <source>
        <dbReference type="Proteomes" id="UP001596481"/>
    </source>
</evidence>
<evidence type="ECO:0000313" key="2">
    <source>
        <dbReference type="EMBL" id="MFC7202998.1"/>
    </source>
</evidence>
<dbReference type="Proteomes" id="UP001596481">
    <property type="component" value="Unassembled WGS sequence"/>
</dbReference>
<name>A0ABD5ZCP9_9EURY</name>
<sequence length="311" mass="35868">MNRDTLESALSEHRRTLLSLVLTVLMLGSLAAAAMPSSAVETTVTGPDEVDRNDRMTVTATIDLQDGERVPVEAFQFTLSPSDTDGDEPLTVTFAPNGTVLDVTPERGTINRGDIRIRQFTKSLEITPVSNSASYGYGYRSGYDERAGLTREYGYGYGFGYGTGDATEFEYEIAFDATALDRETFSGRVGVDTGDETSFVSDEFQFEVVRPSHDWGDGWDKWNKNRHRWNDWDDRRDWNDRHDWDDSDDDHRDWGDSDDDRGDDRDDHRGWDDRHDWYEDRYHWNDARHHWFDNWDDNRHYGWGFDGGVGR</sequence>
<accession>A0ABD5ZCP9</accession>
<gene>
    <name evidence="2" type="ORF">ACFQJC_05700</name>
</gene>
<dbReference type="AlphaFoldDB" id="A0ABD5ZCP9"/>
<comment type="caution">
    <text evidence="2">The sequence shown here is derived from an EMBL/GenBank/DDBJ whole genome shotgun (WGS) entry which is preliminary data.</text>
</comment>
<reference evidence="2 3" key="1">
    <citation type="journal article" date="2019" name="Int. J. Syst. Evol. Microbiol.">
        <title>The Global Catalogue of Microorganisms (GCM) 10K type strain sequencing project: providing services to taxonomists for standard genome sequencing and annotation.</title>
        <authorList>
            <consortium name="The Broad Institute Genomics Platform"/>
            <consortium name="The Broad Institute Genome Sequencing Center for Infectious Disease"/>
            <person name="Wu L."/>
            <person name="Ma J."/>
        </authorList>
    </citation>
    <scope>NUCLEOTIDE SEQUENCE [LARGE SCALE GENOMIC DNA]</scope>
    <source>
        <strain evidence="2 3">DSM 29988</strain>
    </source>
</reference>
<dbReference type="RefSeq" id="WP_390222280.1">
    <property type="nucleotide sequence ID" value="NZ_JBHTAA010000001.1"/>
</dbReference>
<proteinExistence type="predicted"/>
<keyword evidence="3" id="KW-1185">Reference proteome</keyword>
<evidence type="ECO:0000256" key="1">
    <source>
        <dbReference type="SAM" id="MobiDB-lite"/>
    </source>
</evidence>
<protein>
    <submittedName>
        <fullName evidence="2">Uncharacterized protein</fullName>
    </submittedName>
</protein>